<dbReference type="CDD" id="cd06223">
    <property type="entry name" value="PRTases_typeI"/>
    <property type="match status" value="1"/>
</dbReference>
<dbReference type="InterPro" id="IPR000836">
    <property type="entry name" value="PRTase_dom"/>
</dbReference>
<dbReference type="Gene3D" id="3.40.50.2020">
    <property type="match status" value="1"/>
</dbReference>
<dbReference type="Proteomes" id="UP000494245">
    <property type="component" value="Unassembled WGS sequence"/>
</dbReference>
<dbReference type="InterPro" id="IPR029057">
    <property type="entry name" value="PRTase-like"/>
</dbReference>
<protein>
    <recommendedName>
        <fullName evidence="3">Phosphoribosyltransferase domain-containing protein</fullName>
    </recommendedName>
</protein>
<evidence type="ECO:0000313" key="1">
    <source>
        <dbReference type="EMBL" id="GFK93337.1"/>
    </source>
</evidence>
<dbReference type="EMBL" id="BLTE01000004">
    <property type="protein sequence ID" value="GFK93337.1"/>
    <property type="molecule type" value="Genomic_DNA"/>
</dbReference>
<reference evidence="1 2" key="2">
    <citation type="submission" date="2020-05" db="EMBL/GenBank/DDBJ databases">
        <title>Draft genome sequence of Desulfovibrio sp. strainFSS-1.</title>
        <authorList>
            <person name="Shimoshige H."/>
            <person name="Kobayashi H."/>
            <person name="Maekawa T."/>
        </authorList>
    </citation>
    <scope>NUCLEOTIDE SEQUENCE [LARGE SCALE GENOMIC DNA]</scope>
    <source>
        <strain evidence="1 2">SIID29052-01</strain>
    </source>
</reference>
<organism evidence="1 2">
    <name type="scientific">Fundidesulfovibrio magnetotacticus</name>
    <dbReference type="NCBI Taxonomy" id="2730080"/>
    <lineage>
        <taxon>Bacteria</taxon>
        <taxon>Pseudomonadati</taxon>
        <taxon>Thermodesulfobacteriota</taxon>
        <taxon>Desulfovibrionia</taxon>
        <taxon>Desulfovibrionales</taxon>
        <taxon>Desulfovibrionaceae</taxon>
        <taxon>Fundidesulfovibrio</taxon>
    </lineage>
</organism>
<comment type="caution">
    <text evidence="1">The sequence shown here is derived from an EMBL/GenBank/DDBJ whole genome shotgun (WGS) entry which is preliminary data.</text>
</comment>
<gene>
    <name evidence="1" type="ORF">NNJEOMEG_01169</name>
</gene>
<accession>A0A6V8LUL0</accession>
<dbReference type="AlphaFoldDB" id="A0A6V8LUL0"/>
<name>A0A6V8LUL0_9BACT</name>
<evidence type="ECO:0008006" key="3">
    <source>
        <dbReference type="Google" id="ProtNLM"/>
    </source>
</evidence>
<reference evidence="1 2" key="1">
    <citation type="submission" date="2020-04" db="EMBL/GenBank/DDBJ databases">
        <authorList>
            <consortium name="Desulfovibrio sp. FSS-1 genome sequencing consortium"/>
            <person name="Shimoshige H."/>
            <person name="Kobayashi H."/>
            <person name="Maekawa T."/>
        </authorList>
    </citation>
    <scope>NUCLEOTIDE SEQUENCE [LARGE SCALE GENOMIC DNA]</scope>
    <source>
        <strain evidence="1 2">SIID29052-01</strain>
    </source>
</reference>
<dbReference type="RefSeq" id="WP_173082271.1">
    <property type="nucleotide sequence ID" value="NZ_BLTE01000004.1"/>
</dbReference>
<evidence type="ECO:0000313" key="2">
    <source>
        <dbReference type="Proteomes" id="UP000494245"/>
    </source>
</evidence>
<sequence>MIYERPVRESGDKHALHVEGLGYKVQLPWVWLPDGQGGEVRIASLDLVGQIRLNRDLGRLLADRLRPMIAGKRRVGMVTAVEKGLQVAQVAACELGLDEIAVAHNRVKPHMEPGRRPVIQVGADSVTSGDKFLALYERSISIVAEAVDGVILLDDVISSGSTMLALQSLVEAAARHARLDTPPPVITHACVAIEGEPALAPLTYLARLPEPRRKA</sequence>
<proteinExistence type="predicted"/>
<dbReference type="SUPFAM" id="SSF53271">
    <property type="entry name" value="PRTase-like"/>
    <property type="match status" value="1"/>
</dbReference>
<keyword evidence="2" id="KW-1185">Reference proteome</keyword>